<keyword evidence="1" id="KW-0812">Transmembrane</keyword>
<dbReference type="OrthoDB" id="135397at2157"/>
<dbReference type="Pfam" id="PF13197">
    <property type="entry name" value="DUF4013"/>
    <property type="match status" value="1"/>
</dbReference>
<dbReference type="GeneID" id="24831777"/>
<feature type="transmembrane region" description="Helical" evidence="1">
    <location>
        <begin position="152"/>
        <end position="180"/>
    </location>
</feature>
<dbReference type="PATRIC" id="fig|1434110.4.peg.3204"/>
<dbReference type="EMBL" id="CP009516">
    <property type="protein sequence ID" value="AKB78975.1"/>
    <property type="molecule type" value="Genomic_DNA"/>
</dbReference>
<dbReference type="Proteomes" id="UP000033101">
    <property type="component" value="Chromosome"/>
</dbReference>
<evidence type="ECO:0000313" key="2">
    <source>
        <dbReference type="EMBL" id="AKB78975.1"/>
    </source>
</evidence>
<name>A0A0E3WW32_9EURY</name>
<feature type="transmembrane region" description="Helical" evidence="1">
    <location>
        <begin position="24"/>
        <end position="48"/>
    </location>
</feature>
<keyword evidence="1" id="KW-0472">Membrane</keyword>
<dbReference type="InterPro" id="IPR025098">
    <property type="entry name" value="DUF4013"/>
</dbReference>
<gene>
    <name evidence="2" type="ORF">MSHOH_2492</name>
</gene>
<dbReference type="KEGG" id="mhor:MSHOH_2492"/>
<dbReference type="HOGENOM" id="CLU_1399760_0_0_2"/>
<evidence type="ECO:0000256" key="1">
    <source>
        <dbReference type="SAM" id="Phobius"/>
    </source>
</evidence>
<proteinExistence type="predicted"/>
<reference evidence="2 3" key="1">
    <citation type="submission" date="2014-07" db="EMBL/GenBank/DDBJ databases">
        <title>Methanogenic archaea and the global carbon cycle.</title>
        <authorList>
            <person name="Henriksen J.R."/>
            <person name="Luke J."/>
            <person name="Reinhart S."/>
            <person name="Benedict M.N."/>
            <person name="Youngblut N.D."/>
            <person name="Metcalf M.E."/>
            <person name="Whitaker R.J."/>
            <person name="Metcalf W.W."/>
        </authorList>
    </citation>
    <scope>NUCLEOTIDE SEQUENCE [LARGE SCALE GENOMIC DNA]</scope>
    <source>
        <strain evidence="2 3">HB-1</strain>
    </source>
</reference>
<feature type="transmembrane region" description="Helical" evidence="1">
    <location>
        <begin position="102"/>
        <end position="120"/>
    </location>
</feature>
<feature type="transmembrane region" description="Helical" evidence="1">
    <location>
        <begin position="68"/>
        <end position="95"/>
    </location>
</feature>
<accession>A0A0E3WW32</accession>
<sequence>MVIIIETISFSEAFKYPFKIPKRLLYILLLIIPIIGWFALFGYIVRLINEFIEGRYEGLIKLDFTEDLKLGFMVFLKALPFYIVYMIILFAAMYVNEAFGNLVNLLLGFFVIPMLAVNFFRKQTVESFFEFDILKVVRDNIGEYIITILKQYALAIIFAVLSIVLIGIPAIFFTNSIFIANMYGRLVEKKEDSSL</sequence>
<keyword evidence="1" id="KW-1133">Transmembrane helix</keyword>
<dbReference type="RefSeq" id="WP_082089357.1">
    <property type="nucleotide sequence ID" value="NZ_BBCW01000046.1"/>
</dbReference>
<dbReference type="AlphaFoldDB" id="A0A0E3WW32"/>
<organism evidence="2 3">
    <name type="scientific">Methanosarcina horonobensis HB-1 = JCM 15518</name>
    <dbReference type="NCBI Taxonomy" id="1434110"/>
    <lineage>
        <taxon>Archaea</taxon>
        <taxon>Methanobacteriati</taxon>
        <taxon>Methanobacteriota</taxon>
        <taxon>Stenosarchaea group</taxon>
        <taxon>Methanomicrobia</taxon>
        <taxon>Methanosarcinales</taxon>
        <taxon>Methanosarcinaceae</taxon>
        <taxon>Methanosarcina</taxon>
    </lineage>
</organism>
<keyword evidence="3" id="KW-1185">Reference proteome</keyword>
<protein>
    <submittedName>
        <fullName evidence="2">Uncharacterized protein</fullName>
    </submittedName>
</protein>
<evidence type="ECO:0000313" key="3">
    <source>
        <dbReference type="Proteomes" id="UP000033101"/>
    </source>
</evidence>